<reference evidence="1" key="1">
    <citation type="journal article" date="2014" name="Front. Microbiol.">
        <title>High frequency of phylogenetically diverse reductive dehalogenase-homologous genes in deep subseafloor sedimentary metagenomes.</title>
        <authorList>
            <person name="Kawai M."/>
            <person name="Futagami T."/>
            <person name="Toyoda A."/>
            <person name="Takaki Y."/>
            <person name="Nishi S."/>
            <person name="Hori S."/>
            <person name="Arai W."/>
            <person name="Tsubouchi T."/>
            <person name="Morono Y."/>
            <person name="Uchiyama I."/>
            <person name="Ito T."/>
            <person name="Fujiyama A."/>
            <person name="Inagaki F."/>
            <person name="Takami H."/>
        </authorList>
    </citation>
    <scope>NUCLEOTIDE SEQUENCE</scope>
    <source>
        <strain evidence="1">Expedition CK06-06</strain>
    </source>
</reference>
<feature type="non-terminal residue" evidence="1">
    <location>
        <position position="425"/>
    </location>
</feature>
<dbReference type="AlphaFoldDB" id="X0TZI2"/>
<sequence length="425" mass="49091">KQPSWEARRIRLTYDQYLKDELQGKMYPGSIKNIKDWGGTGEDTNKEDYEGDAIPVGKWEKEFFEFYLKLRITTVKRGKDNEIEEYQELEDEFIAIINIEDEVLCSLRKNKFPLKQRPIGMDYFLPDDEGRRSGLGIMEFMDSIQTGYDALYNQFIFGVIQSNNPFGFFTPMGNQRDEPIKIKNGYMYPTADANAINIVKLPPPDESLQLIMDLVRYWAQMLFGISDYSAGMESKIDPSAPAKKVEIVVAQGNVRLNTIIKRKNKTLQDIFKRWYLLYRDNMPPNKFMRIAGEDRDNPWKFEAVNMSDFALKSIPDFELTGNILNVNKTFEANKALAIYNLLIQNPFFTPKTTQGLQALHSVTKWLIDKLDETGLSAFLPPAQGETINTPEEENARFLQGDYGEPTEGEDHQDHIIKHRNFILDP</sequence>
<evidence type="ECO:0000313" key="1">
    <source>
        <dbReference type="EMBL" id="GAF81565.1"/>
    </source>
</evidence>
<protein>
    <submittedName>
        <fullName evidence="1">Uncharacterized protein</fullName>
    </submittedName>
</protein>
<feature type="non-terminal residue" evidence="1">
    <location>
        <position position="1"/>
    </location>
</feature>
<organism evidence="1">
    <name type="scientific">marine sediment metagenome</name>
    <dbReference type="NCBI Taxonomy" id="412755"/>
    <lineage>
        <taxon>unclassified sequences</taxon>
        <taxon>metagenomes</taxon>
        <taxon>ecological metagenomes</taxon>
    </lineage>
</organism>
<comment type="caution">
    <text evidence="1">The sequence shown here is derived from an EMBL/GenBank/DDBJ whole genome shotgun (WGS) entry which is preliminary data.</text>
</comment>
<name>X0TZI2_9ZZZZ</name>
<proteinExistence type="predicted"/>
<gene>
    <name evidence="1" type="ORF">S01H1_11714</name>
</gene>
<dbReference type="EMBL" id="BARS01005981">
    <property type="protein sequence ID" value="GAF81565.1"/>
    <property type="molecule type" value="Genomic_DNA"/>
</dbReference>
<accession>X0TZI2</accession>